<dbReference type="InterPro" id="IPR039424">
    <property type="entry name" value="SBP_5"/>
</dbReference>
<proteinExistence type="predicted"/>
<dbReference type="GO" id="GO:1904680">
    <property type="term" value="F:peptide transmembrane transporter activity"/>
    <property type="evidence" value="ECO:0007669"/>
    <property type="project" value="TreeGrafter"/>
</dbReference>
<keyword evidence="1 2" id="KW-0732">Signal</keyword>
<dbReference type="PROSITE" id="PS51257">
    <property type="entry name" value="PROKAR_LIPOPROTEIN"/>
    <property type="match status" value="1"/>
</dbReference>
<dbReference type="EMBL" id="QXTG01000001">
    <property type="protein sequence ID" value="RIX30432.1"/>
    <property type="molecule type" value="Genomic_DNA"/>
</dbReference>
<dbReference type="PANTHER" id="PTHR30290">
    <property type="entry name" value="PERIPLASMIC BINDING COMPONENT OF ABC TRANSPORTER"/>
    <property type="match status" value="1"/>
</dbReference>
<accession>A0A3A1U1U7</accession>
<feature type="domain" description="Solute-binding protein family 5" evidence="3">
    <location>
        <begin position="83"/>
        <end position="410"/>
    </location>
</feature>
<dbReference type="Pfam" id="PF00496">
    <property type="entry name" value="SBP_bac_5"/>
    <property type="match status" value="1"/>
</dbReference>
<dbReference type="Gene3D" id="3.90.76.10">
    <property type="entry name" value="Dipeptide-binding Protein, Domain 1"/>
    <property type="match status" value="1"/>
</dbReference>
<evidence type="ECO:0000259" key="3">
    <source>
        <dbReference type="Pfam" id="PF00496"/>
    </source>
</evidence>
<dbReference type="PIRSF" id="PIRSF002741">
    <property type="entry name" value="MppA"/>
    <property type="match status" value="1"/>
</dbReference>
<dbReference type="GO" id="GO:0043190">
    <property type="term" value="C:ATP-binding cassette (ABC) transporter complex"/>
    <property type="evidence" value="ECO:0007669"/>
    <property type="project" value="InterPro"/>
</dbReference>
<dbReference type="InterPro" id="IPR030678">
    <property type="entry name" value="Peptide/Ni-bd"/>
</dbReference>
<dbReference type="GO" id="GO:0042597">
    <property type="term" value="C:periplasmic space"/>
    <property type="evidence" value="ECO:0007669"/>
    <property type="project" value="UniProtKB-ARBA"/>
</dbReference>
<protein>
    <submittedName>
        <fullName evidence="4">ABC transporter substrate-binding protein</fullName>
    </submittedName>
</protein>
<feature type="chain" id="PRO_5017385335" evidence="2">
    <location>
        <begin position="22"/>
        <end position="500"/>
    </location>
</feature>
<reference evidence="5" key="1">
    <citation type="submission" date="2018-09" db="EMBL/GenBank/DDBJ databases">
        <authorList>
            <person name="Kim I."/>
        </authorList>
    </citation>
    <scope>NUCLEOTIDE SEQUENCE [LARGE SCALE GENOMIC DNA]</scope>
    <source>
        <strain evidence="5">DD4a</strain>
    </source>
</reference>
<evidence type="ECO:0000256" key="2">
    <source>
        <dbReference type="SAM" id="SignalP"/>
    </source>
</evidence>
<dbReference type="SUPFAM" id="SSF53850">
    <property type="entry name" value="Periplasmic binding protein-like II"/>
    <property type="match status" value="1"/>
</dbReference>
<sequence length="500" mass="52432">MRTTRSLLAAGIGIGLAVALAACSPGTSSTGGATDRDATVGVGLYLEPTDLDVRTTSGVALDQVLIDNVYQGLVGLDGSGRIHDVLAKTHTVSADGLTYDFALKPGTTFSNGHELDSADVVWSLKQVKDTKTDVGNGDLAAVRSITAPSATSVRLTLSKPDSELLYSLAGRAGLVLDEEATNDLKTTAVGSGPYLLKAWKQGDSITLTRNAKYWGTKAKVASVVFRYFSDRGAAVNAALNGDIQVLTTVDPTLKAKFAGNQDFALKKGISTDKYTLVLNSKKAPLNRLEVRRALKQAIDPKAIIAAIGGDGVAQGGPIPKGDPGYRDLTALNPYDPAAAKAALQKAGVAGTTLTLTIPNVYGTAVTDVLTSELKAVGVTLKVNSVDFTTWLTKVYTNKDYELSFVDHAEAHDFANWVTPGYYFDYSNGKVNALYGEASTALTASDADAKLAEAAEIVAKDVPAVWLYTAINETAIRDGVTGFPADFTSNRLNLSDLAVAG</sequence>
<name>A0A3A1U1U7_9MICO</name>
<evidence type="ECO:0000256" key="1">
    <source>
        <dbReference type="ARBA" id="ARBA00022729"/>
    </source>
</evidence>
<comment type="caution">
    <text evidence="4">The sequence shown here is derived from an EMBL/GenBank/DDBJ whole genome shotgun (WGS) entry which is preliminary data.</text>
</comment>
<dbReference type="AlphaFoldDB" id="A0A3A1U1U7"/>
<dbReference type="InterPro" id="IPR000914">
    <property type="entry name" value="SBP_5_dom"/>
</dbReference>
<dbReference type="RefSeq" id="WP_119480793.1">
    <property type="nucleotide sequence ID" value="NZ_QXTG01000001.1"/>
</dbReference>
<feature type="signal peptide" evidence="2">
    <location>
        <begin position="1"/>
        <end position="21"/>
    </location>
</feature>
<organism evidence="4 5">
    <name type="scientific">Amnibacterium setariae</name>
    <dbReference type="NCBI Taxonomy" id="2306585"/>
    <lineage>
        <taxon>Bacteria</taxon>
        <taxon>Bacillati</taxon>
        <taxon>Actinomycetota</taxon>
        <taxon>Actinomycetes</taxon>
        <taxon>Micrococcales</taxon>
        <taxon>Microbacteriaceae</taxon>
        <taxon>Amnibacterium</taxon>
    </lineage>
</organism>
<dbReference type="PANTHER" id="PTHR30290:SF38">
    <property type="entry name" value="D,D-DIPEPTIDE-BINDING PERIPLASMIC PROTEIN DDPA-RELATED"/>
    <property type="match status" value="1"/>
</dbReference>
<dbReference type="Proteomes" id="UP000265742">
    <property type="component" value="Unassembled WGS sequence"/>
</dbReference>
<dbReference type="GO" id="GO:0015833">
    <property type="term" value="P:peptide transport"/>
    <property type="evidence" value="ECO:0007669"/>
    <property type="project" value="TreeGrafter"/>
</dbReference>
<keyword evidence="5" id="KW-1185">Reference proteome</keyword>
<gene>
    <name evidence="4" type="ORF">D1781_03100</name>
</gene>
<dbReference type="Gene3D" id="3.40.190.10">
    <property type="entry name" value="Periplasmic binding protein-like II"/>
    <property type="match status" value="1"/>
</dbReference>
<dbReference type="OrthoDB" id="9796817at2"/>
<evidence type="ECO:0000313" key="5">
    <source>
        <dbReference type="Proteomes" id="UP000265742"/>
    </source>
</evidence>
<evidence type="ECO:0000313" key="4">
    <source>
        <dbReference type="EMBL" id="RIX30432.1"/>
    </source>
</evidence>
<dbReference type="Gene3D" id="3.10.105.10">
    <property type="entry name" value="Dipeptide-binding Protein, Domain 3"/>
    <property type="match status" value="1"/>
</dbReference>